<dbReference type="InterPro" id="IPR022260">
    <property type="entry name" value="Integr_conj_element_PilL"/>
</dbReference>
<dbReference type="EMBL" id="PJCH01000016">
    <property type="protein sequence ID" value="PQA85851.1"/>
    <property type="molecule type" value="Genomic_DNA"/>
</dbReference>
<dbReference type="Proteomes" id="UP000239504">
    <property type="component" value="Unassembled WGS sequence"/>
</dbReference>
<feature type="signal peptide" evidence="1">
    <location>
        <begin position="1"/>
        <end position="21"/>
    </location>
</feature>
<keyword evidence="1" id="KW-0732">Signal</keyword>
<sequence length="151" mass="16372">MRSSVYVAALAAALSSGAASADEVKVFEGGRYVRVVAVPAQEQIKPLQTIVSVTFPRREIATVGDAAKYLLRRTGYAMLAVDAEAFPDHARVASFPLPEIHRRFDGVTIASALEALAGGAYRPVIDDAERTVVFELKEDVDRDGIRRKRGI</sequence>
<name>A0A2S7K061_9PROT</name>
<proteinExistence type="predicted"/>
<feature type="chain" id="PRO_5015493417" description="Pili assembly chaperone" evidence="1">
    <location>
        <begin position="22"/>
        <end position="151"/>
    </location>
</feature>
<dbReference type="RefSeq" id="WP_104831904.1">
    <property type="nucleotide sequence ID" value="NZ_PJCH01000016.1"/>
</dbReference>
<organism evidence="2 3">
    <name type="scientific">Hyphococcus luteus</name>
    <dbReference type="NCBI Taxonomy" id="2058213"/>
    <lineage>
        <taxon>Bacteria</taxon>
        <taxon>Pseudomonadati</taxon>
        <taxon>Pseudomonadota</taxon>
        <taxon>Alphaproteobacteria</taxon>
        <taxon>Parvularculales</taxon>
        <taxon>Parvularculaceae</taxon>
        <taxon>Hyphococcus</taxon>
    </lineage>
</organism>
<dbReference type="NCBIfam" id="TIGR03748">
    <property type="entry name" value="conj_PilL"/>
    <property type="match status" value="1"/>
</dbReference>
<keyword evidence="3" id="KW-1185">Reference proteome</keyword>
<dbReference type="OrthoDB" id="8793459at2"/>
<dbReference type="AlphaFoldDB" id="A0A2S7K061"/>
<gene>
    <name evidence="2" type="ORF">CW354_20140</name>
</gene>
<accession>A0A2S7K061</accession>
<reference evidence="2 3" key="1">
    <citation type="submission" date="2017-12" db="EMBL/GenBank/DDBJ databases">
        <authorList>
            <person name="Hurst M.R.H."/>
        </authorList>
    </citation>
    <scope>NUCLEOTIDE SEQUENCE [LARGE SCALE GENOMIC DNA]</scope>
    <source>
        <strain evidence="2 3">SY-3-19</strain>
    </source>
</reference>
<evidence type="ECO:0000313" key="2">
    <source>
        <dbReference type="EMBL" id="PQA85851.1"/>
    </source>
</evidence>
<evidence type="ECO:0000256" key="1">
    <source>
        <dbReference type="SAM" id="SignalP"/>
    </source>
</evidence>
<evidence type="ECO:0008006" key="4">
    <source>
        <dbReference type="Google" id="ProtNLM"/>
    </source>
</evidence>
<protein>
    <recommendedName>
        <fullName evidence="4">Pili assembly chaperone</fullName>
    </recommendedName>
</protein>
<comment type="caution">
    <text evidence="2">The sequence shown here is derived from an EMBL/GenBank/DDBJ whole genome shotgun (WGS) entry which is preliminary data.</text>
</comment>
<evidence type="ECO:0000313" key="3">
    <source>
        <dbReference type="Proteomes" id="UP000239504"/>
    </source>
</evidence>